<name>A0ABW0ND46_9BURK</name>
<accession>A0ABW0ND46</accession>
<comment type="caution">
    <text evidence="3">The sequence shown here is derived from an EMBL/GenBank/DDBJ whole genome shotgun (WGS) entry which is preliminary data.</text>
</comment>
<dbReference type="Proteomes" id="UP001596037">
    <property type="component" value="Unassembled WGS sequence"/>
</dbReference>
<reference evidence="4" key="1">
    <citation type="journal article" date="2019" name="Int. J. Syst. Evol. Microbiol.">
        <title>The Global Catalogue of Microorganisms (GCM) 10K type strain sequencing project: providing services to taxonomists for standard genome sequencing and annotation.</title>
        <authorList>
            <consortium name="The Broad Institute Genomics Platform"/>
            <consortium name="The Broad Institute Genome Sequencing Center for Infectious Disease"/>
            <person name="Wu L."/>
            <person name="Ma J."/>
        </authorList>
    </citation>
    <scope>NUCLEOTIDE SEQUENCE [LARGE SCALE GENOMIC DNA]</scope>
    <source>
        <strain evidence="4">CCUG 57401</strain>
    </source>
</reference>
<evidence type="ECO:0000313" key="4">
    <source>
        <dbReference type="Proteomes" id="UP001596037"/>
    </source>
</evidence>
<evidence type="ECO:0000313" key="3">
    <source>
        <dbReference type="EMBL" id="MFC5496839.1"/>
    </source>
</evidence>
<feature type="compositionally biased region" description="Basic and acidic residues" evidence="1">
    <location>
        <begin position="96"/>
        <end position="109"/>
    </location>
</feature>
<feature type="signal peptide" evidence="2">
    <location>
        <begin position="1"/>
        <end position="19"/>
    </location>
</feature>
<evidence type="ECO:0008006" key="5">
    <source>
        <dbReference type="Google" id="ProtNLM"/>
    </source>
</evidence>
<dbReference type="EMBL" id="JBHSMF010000003">
    <property type="protein sequence ID" value="MFC5496839.1"/>
    <property type="molecule type" value="Genomic_DNA"/>
</dbReference>
<organism evidence="3 4">
    <name type="scientific">Caenimonas terrae</name>
    <dbReference type="NCBI Taxonomy" id="696074"/>
    <lineage>
        <taxon>Bacteria</taxon>
        <taxon>Pseudomonadati</taxon>
        <taxon>Pseudomonadota</taxon>
        <taxon>Betaproteobacteria</taxon>
        <taxon>Burkholderiales</taxon>
        <taxon>Comamonadaceae</taxon>
        <taxon>Caenimonas</taxon>
    </lineage>
</organism>
<keyword evidence="2" id="KW-0732">Signal</keyword>
<gene>
    <name evidence="3" type="ORF">ACFPOE_04770</name>
</gene>
<proteinExistence type="predicted"/>
<feature type="region of interest" description="Disordered" evidence="1">
    <location>
        <begin position="66"/>
        <end position="109"/>
    </location>
</feature>
<dbReference type="RefSeq" id="WP_376848872.1">
    <property type="nucleotide sequence ID" value="NZ_JBHSMF010000003.1"/>
</dbReference>
<evidence type="ECO:0000256" key="2">
    <source>
        <dbReference type="SAM" id="SignalP"/>
    </source>
</evidence>
<feature type="chain" id="PRO_5045181333" description="Pentapeptide MXKDX repeat protein" evidence="2">
    <location>
        <begin position="20"/>
        <end position="109"/>
    </location>
</feature>
<sequence>MNKLLALLLASLFATASFAASHMGAAPMTSAANPNPTEAMKAGDAKAEAAAQAKVDARMKIGDKTAMQPEAMKAGDAKAQANAEMKKAKKVAKKKNSTDEQMKKDAAKL</sequence>
<keyword evidence="4" id="KW-1185">Reference proteome</keyword>
<protein>
    <recommendedName>
        <fullName evidence="5">Pentapeptide MXKDX repeat protein</fullName>
    </recommendedName>
</protein>
<evidence type="ECO:0000256" key="1">
    <source>
        <dbReference type="SAM" id="MobiDB-lite"/>
    </source>
</evidence>
<feature type="region of interest" description="Disordered" evidence="1">
    <location>
        <begin position="26"/>
        <end position="46"/>
    </location>
</feature>